<dbReference type="EMBL" id="KN831835">
    <property type="protein sequence ID" value="KIM35020.1"/>
    <property type="molecule type" value="Genomic_DNA"/>
</dbReference>
<dbReference type="AlphaFoldDB" id="A0A0C3BDZ3"/>
<proteinExistence type="predicted"/>
<evidence type="ECO:0000313" key="1">
    <source>
        <dbReference type="EMBL" id="KIM35020.1"/>
    </source>
</evidence>
<dbReference type="OrthoDB" id="2996761at2759"/>
<name>A0A0C3BDZ3_HEBCY</name>
<sequence>MRRLPTVYFDPGIYHHLPENFQPPQDGSAGFRNGKAALVSVLPVRNLPKGLIPKRGLHVQPPRFHYGWTFSVQELYDTATQFGFVALYDSAIPPGTEPTLDDFSGFSTQLKLAQIVRERLKISSCSPEFVIVSGKKPICISLTNNYKRGNIPPPKADVEAIQKLLGKEESEAAWVLEAQSCHQWDIRIF</sequence>
<reference evidence="2" key="2">
    <citation type="submission" date="2015-01" db="EMBL/GenBank/DDBJ databases">
        <title>Evolutionary Origins and Diversification of the Mycorrhizal Mutualists.</title>
        <authorList>
            <consortium name="DOE Joint Genome Institute"/>
            <consortium name="Mycorrhizal Genomics Consortium"/>
            <person name="Kohler A."/>
            <person name="Kuo A."/>
            <person name="Nagy L.G."/>
            <person name="Floudas D."/>
            <person name="Copeland A."/>
            <person name="Barry K.W."/>
            <person name="Cichocki N."/>
            <person name="Veneault-Fourrey C."/>
            <person name="LaButti K."/>
            <person name="Lindquist E.A."/>
            <person name="Lipzen A."/>
            <person name="Lundell T."/>
            <person name="Morin E."/>
            <person name="Murat C."/>
            <person name="Riley R."/>
            <person name="Ohm R."/>
            <person name="Sun H."/>
            <person name="Tunlid A."/>
            <person name="Henrissat B."/>
            <person name="Grigoriev I.V."/>
            <person name="Hibbett D.S."/>
            <person name="Martin F."/>
        </authorList>
    </citation>
    <scope>NUCLEOTIDE SEQUENCE [LARGE SCALE GENOMIC DNA]</scope>
    <source>
        <strain evidence="2">h7</strain>
    </source>
</reference>
<keyword evidence="2" id="KW-1185">Reference proteome</keyword>
<dbReference type="HOGENOM" id="CLU_1415316_0_0_1"/>
<organism evidence="1 2">
    <name type="scientific">Hebeloma cylindrosporum</name>
    <dbReference type="NCBI Taxonomy" id="76867"/>
    <lineage>
        <taxon>Eukaryota</taxon>
        <taxon>Fungi</taxon>
        <taxon>Dikarya</taxon>
        <taxon>Basidiomycota</taxon>
        <taxon>Agaricomycotina</taxon>
        <taxon>Agaricomycetes</taxon>
        <taxon>Agaricomycetidae</taxon>
        <taxon>Agaricales</taxon>
        <taxon>Agaricineae</taxon>
        <taxon>Hymenogastraceae</taxon>
        <taxon>Hebeloma</taxon>
    </lineage>
</organism>
<reference evidence="1 2" key="1">
    <citation type="submission" date="2014-04" db="EMBL/GenBank/DDBJ databases">
        <authorList>
            <consortium name="DOE Joint Genome Institute"/>
            <person name="Kuo A."/>
            <person name="Gay G."/>
            <person name="Dore J."/>
            <person name="Kohler A."/>
            <person name="Nagy L.G."/>
            <person name="Floudas D."/>
            <person name="Copeland A."/>
            <person name="Barry K.W."/>
            <person name="Cichocki N."/>
            <person name="Veneault-Fourrey C."/>
            <person name="LaButti K."/>
            <person name="Lindquist E.A."/>
            <person name="Lipzen A."/>
            <person name="Lundell T."/>
            <person name="Morin E."/>
            <person name="Murat C."/>
            <person name="Sun H."/>
            <person name="Tunlid A."/>
            <person name="Henrissat B."/>
            <person name="Grigoriev I.V."/>
            <person name="Hibbett D.S."/>
            <person name="Martin F."/>
            <person name="Nordberg H.P."/>
            <person name="Cantor M.N."/>
            <person name="Hua S.X."/>
        </authorList>
    </citation>
    <scope>NUCLEOTIDE SEQUENCE [LARGE SCALE GENOMIC DNA]</scope>
    <source>
        <strain evidence="2">h7</strain>
    </source>
</reference>
<evidence type="ECO:0000313" key="2">
    <source>
        <dbReference type="Proteomes" id="UP000053424"/>
    </source>
</evidence>
<gene>
    <name evidence="1" type="ORF">M413DRAFT_32837</name>
</gene>
<accession>A0A0C3BDZ3</accession>
<protein>
    <submittedName>
        <fullName evidence="1">Uncharacterized protein</fullName>
    </submittedName>
</protein>
<dbReference type="Proteomes" id="UP000053424">
    <property type="component" value="Unassembled WGS sequence"/>
</dbReference>